<feature type="domain" description="Helicase ATP-binding" evidence="6">
    <location>
        <begin position="230"/>
        <end position="398"/>
    </location>
</feature>
<evidence type="ECO:0000256" key="2">
    <source>
        <dbReference type="ARBA" id="ARBA00022801"/>
    </source>
</evidence>
<organism evidence="8 9">
    <name type="scientific">Micromonospora aurantiaca</name>
    <name type="common">nom. illeg.</name>
    <dbReference type="NCBI Taxonomy" id="47850"/>
    <lineage>
        <taxon>Bacteria</taxon>
        <taxon>Bacillati</taxon>
        <taxon>Actinomycetota</taxon>
        <taxon>Actinomycetes</taxon>
        <taxon>Micromonosporales</taxon>
        <taxon>Micromonosporaceae</taxon>
        <taxon>Micromonospora</taxon>
    </lineage>
</organism>
<dbReference type="EMBL" id="CP031263">
    <property type="protein sequence ID" value="AXH93563.1"/>
    <property type="molecule type" value="Genomic_DNA"/>
</dbReference>
<dbReference type="PANTHER" id="PTHR45766:SF6">
    <property type="entry name" value="SWI_SNF-RELATED MATRIX-ASSOCIATED ACTIN-DEPENDENT REGULATOR OF CHROMATIN SUBFAMILY A-LIKE PROTEIN 1"/>
    <property type="match status" value="1"/>
</dbReference>
<dbReference type="InterPro" id="IPR001650">
    <property type="entry name" value="Helicase_C-like"/>
</dbReference>
<dbReference type="Pfam" id="PF00271">
    <property type="entry name" value="Helicase_C"/>
    <property type="match status" value="1"/>
</dbReference>
<dbReference type="CDD" id="cd18793">
    <property type="entry name" value="SF2_C_SNF"/>
    <property type="match status" value="1"/>
</dbReference>
<keyword evidence="3" id="KW-0347">Helicase</keyword>
<dbReference type="InterPro" id="IPR049730">
    <property type="entry name" value="SNF2/RAD54-like_C"/>
</dbReference>
<dbReference type="PROSITE" id="PS51192">
    <property type="entry name" value="HELICASE_ATP_BIND_1"/>
    <property type="match status" value="1"/>
</dbReference>
<reference evidence="8 9" key="1">
    <citation type="submission" date="2018-07" db="EMBL/GenBank/DDBJ databases">
        <authorList>
            <person name="Ye Y."/>
        </authorList>
    </citation>
    <scope>NUCLEOTIDE SEQUENCE [LARGE SCALE GENOMIC DNA]</scope>
    <source>
        <strain evidence="9">H14(2018)</strain>
    </source>
</reference>
<evidence type="ECO:0000256" key="3">
    <source>
        <dbReference type="ARBA" id="ARBA00022806"/>
    </source>
</evidence>
<dbReference type="InterPro" id="IPR000330">
    <property type="entry name" value="SNF2_N"/>
</dbReference>
<feature type="region of interest" description="Disordered" evidence="5">
    <location>
        <begin position="1115"/>
        <end position="1139"/>
    </location>
</feature>
<dbReference type="GO" id="GO:0005524">
    <property type="term" value="F:ATP binding"/>
    <property type="evidence" value="ECO:0007669"/>
    <property type="project" value="UniProtKB-KW"/>
</dbReference>
<dbReference type="SUPFAM" id="SSF52540">
    <property type="entry name" value="P-loop containing nucleoside triphosphate hydrolases"/>
    <property type="match status" value="2"/>
</dbReference>
<reference evidence="8 9" key="2">
    <citation type="submission" date="2018-08" db="EMBL/GenBank/DDBJ databases">
        <title>Streptomyces kandeliansis sp. nov., an endophytic bacterium isolated from mangrove plant.</title>
        <authorList>
            <person name="Wang R."/>
        </authorList>
    </citation>
    <scope>NUCLEOTIDE SEQUENCE [LARGE SCALE GENOMIC DNA]</scope>
    <source>
        <strain evidence="9">H14(2018)</strain>
    </source>
</reference>
<dbReference type="Pfam" id="PF00176">
    <property type="entry name" value="SNF2-rel_dom"/>
    <property type="match status" value="1"/>
</dbReference>
<dbReference type="InterPro" id="IPR038718">
    <property type="entry name" value="SNF2-like_sf"/>
</dbReference>
<dbReference type="CDD" id="cd18011">
    <property type="entry name" value="DEXDc_RapA"/>
    <property type="match status" value="1"/>
</dbReference>
<dbReference type="PROSITE" id="PS51194">
    <property type="entry name" value="HELICASE_CTER"/>
    <property type="match status" value="1"/>
</dbReference>
<feature type="domain" description="Helicase C-terminal" evidence="7">
    <location>
        <begin position="600"/>
        <end position="761"/>
    </location>
</feature>
<evidence type="ECO:0000259" key="6">
    <source>
        <dbReference type="PROSITE" id="PS51192"/>
    </source>
</evidence>
<dbReference type="PANTHER" id="PTHR45766">
    <property type="entry name" value="DNA ANNEALING HELICASE AND ENDONUCLEASE ZRANB3 FAMILY MEMBER"/>
    <property type="match status" value="1"/>
</dbReference>
<dbReference type="Proteomes" id="UP000253958">
    <property type="component" value="Chromosome"/>
</dbReference>
<dbReference type="SMART" id="SM00487">
    <property type="entry name" value="DEXDc"/>
    <property type="match status" value="1"/>
</dbReference>
<keyword evidence="1" id="KW-0547">Nucleotide-binding</keyword>
<evidence type="ECO:0000313" key="8">
    <source>
        <dbReference type="EMBL" id="AXH93563.1"/>
    </source>
</evidence>
<evidence type="ECO:0000256" key="1">
    <source>
        <dbReference type="ARBA" id="ARBA00022741"/>
    </source>
</evidence>
<accession>A0A6N3K992</accession>
<evidence type="ECO:0000256" key="5">
    <source>
        <dbReference type="SAM" id="MobiDB-lite"/>
    </source>
</evidence>
<evidence type="ECO:0000313" key="9">
    <source>
        <dbReference type="Proteomes" id="UP000253958"/>
    </source>
</evidence>
<name>A0A6N3K992_9ACTN</name>
<protein>
    <recommendedName>
        <fullName evidence="10">Helicase</fullName>
    </recommendedName>
</protein>
<dbReference type="GO" id="GO:0004386">
    <property type="term" value="F:helicase activity"/>
    <property type="evidence" value="ECO:0007669"/>
    <property type="project" value="UniProtKB-KW"/>
</dbReference>
<gene>
    <name evidence="8" type="ORF">DVH21_28600</name>
</gene>
<dbReference type="InterPro" id="IPR014001">
    <property type="entry name" value="Helicase_ATP-bd"/>
</dbReference>
<dbReference type="Gene3D" id="3.40.50.300">
    <property type="entry name" value="P-loop containing nucleotide triphosphate hydrolases"/>
    <property type="match status" value="1"/>
</dbReference>
<dbReference type="AlphaFoldDB" id="A0A6N3K992"/>
<dbReference type="InterPro" id="IPR057342">
    <property type="entry name" value="DEXDc_RapA"/>
</dbReference>
<dbReference type="RefSeq" id="WP_114920832.1">
    <property type="nucleotide sequence ID" value="NZ_CP031263.1"/>
</dbReference>
<feature type="compositionally biased region" description="Basic residues" evidence="5">
    <location>
        <begin position="1127"/>
        <end position="1139"/>
    </location>
</feature>
<dbReference type="InterPro" id="IPR027417">
    <property type="entry name" value="P-loop_NTPase"/>
</dbReference>
<keyword evidence="4" id="KW-0067">ATP-binding</keyword>
<keyword evidence="2" id="KW-0378">Hydrolase</keyword>
<evidence type="ECO:0000259" key="7">
    <source>
        <dbReference type="PROSITE" id="PS51194"/>
    </source>
</evidence>
<dbReference type="GO" id="GO:0016787">
    <property type="term" value="F:hydrolase activity"/>
    <property type="evidence" value="ECO:0007669"/>
    <property type="project" value="UniProtKB-KW"/>
</dbReference>
<proteinExistence type="predicted"/>
<dbReference type="Gene3D" id="3.40.50.10810">
    <property type="entry name" value="Tandem AAA-ATPase domain"/>
    <property type="match status" value="1"/>
</dbReference>
<evidence type="ECO:0000256" key="4">
    <source>
        <dbReference type="ARBA" id="ARBA00022840"/>
    </source>
</evidence>
<sequence length="1139" mass="129358">MLTDDLRYEPPTHHYDWLIVLKPASCLVLGEVPDEDCDAISAIAKEVRAISGARRASILHRGTYAFFRDGSWHALILASGKEPRLPESRRRKYTDDIHPLVFADLLHEDLWEQAHAFAGRAIFKIGDMVQVKGSGSGVGRIKDVFPVPGGYQYQVDLHGDIKRYNEEALTLVQGDPREPAFWMSQTPAGAADLSLTLTWTKLTHPLTDTIYSFGSSKTIFRAYQFKPVLKVLTGSSGRVLIADEVGLGKTIEAGLIWTELERRSRLDRVLVVAPAALTIKWQREMERRFDRRLDLLKSHHLAEFADRLMNGDEPPLRGIVSLEALRSSTVLPQLAELDPRFDLVIVDEAHYLRNRGRKSHALGQLLAAWADYLIFLSATPLNLGHDDLFNLMNLLDEGNFGDRAVFPAQMEPNRVLNDVAGSLMGPERDTPRKLLTRLDDLRALQFGSTVTDRPDYHLLRNLLAVTRRLDDDEIARARRLLADLNMLGGVLTRTRKADVPDRKAVREPRNIDVVWTDEELAYYNSVLGWYMGRALAMNAPPGFATQMPLRQAASCIPASQELFRERNPELFKEEFDDIDEDVVADISNLPKLPTLTRPLTVDSKYDKLLTELLHVRQAGLQQVMIFSFFRRTLRYLARRLQDHFTVRVMDGSVPMEDREKIMRDFRNRDFEILLLSEVGSEGLDFEFCNVLVNYDLPWNPMRVEQRIGRLDRFGQEHEKIFIYNMRVPGTIETDIFHRLYDRIGVFQSSIGELEPILRDELDDITKTVLDPKLSDQERQREIDRRAIALQQRSHDTEELHASRAYLSGLDDLLVEGFTDSAPGNGRFIGSAEIQRLLDRLLHRFGGQRRQPNQNGIFHIIGSDQLAERLRSSRTVDGNDGSKYTRSRLAARLQNKERLECTFQPETASKYDVELLSARHPLVKLAREVLNDEKLDLHRFGSVAVPGLPTDRRYLVTLDLAETTGLRPLLELWATAIDLATGEANDHVGDALLTALAEGTLQDGSLTPPTALRDMWRRAQEHASIRQRETERRRAQENAALVEGRIRAQQGSLDIQIRKTKELLDRLRIEGASPSIIRMRTGLLRNLQTRRVEIRQELLSRKDLSISLTAIAVVLAEPAAPTPSPGTRRSKAAAPRPRRS</sequence>
<dbReference type="SMART" id="SM00490">
    <property type="entry name" value="HELICc"/>
    <property type="match status" value="1"/>
</dbReference>
<evidence type="ECO:0008006" key="10">
    <source>
        <dbReference type="Google" id="ProtNLM"/>
    </source>
</evidence>